<feature type="domain" description="YetF C-terminal" evidence="7">
    <location>
        <begin position="11"/>
        <end position="59"/>
    </location>
</feature>
<dbReference type="InterPro" id="IPR007353">
    <property type="entry name" value="DUF421"/>
</dbReference>
<gene>
    <name evidence="8" type="ORF">C4B60_17160</name>
</gene>
<comment type="caution">
    <text evidence="8">The sequence shown here is derived from an EMBL/GenBank/DDBJ whole genome shotgun (WGS) entry which is preliminary data.</text>
</comment>
<keyword evidence="9" id="KW-1185">Reference proteome</keyword>
<dbReference type="EMBL" id="PREZ01000007">
    <property type="protein sequence ID" value="PPA69045.1"/>
    <property type="molecule type" value="Genomic_DNA"/>
</dbReference>
<evidence type="ECO:0000256" key="3">
    <source>
        <dbReference type="ARBA" id="ARBA00022475"/>
    </source>
</evidence>
<accession>A0A2S5G7W7</accession>
<comment type="similarity">
    <text evidence="2">Belongs to the UPF0702 family.</text>
</comment>
<dbReference type="AlphaFoldDB" id="A0A2S5G7W7"/>
<organism evidence="8 9">
    <name type="scientific">Jeotgalibacillus proteolyticus</name>
    <dbReference type="NCBI Taxonomy" id="2082395"/>
    <lineage>
        <taxon>Bacteria</taxon>
        <taxon>Bacillati</taxon>
        <taxon>Bacillota</taxon>
        <taxon>Bacilli</taxon>
        <taxon>Bacillales</taxon>
        <taxon>Caryophanaceae</taxon>
        <taxon>Jeotgalibacillus</taxon>
    </lineage>
</organism>
<protein>
    <recommendedName>
        <fullName evidence="7">YetF C-terminal domain-containing protein</fullName>
    </recommendedName>
</protein>
<comment type="subcellular location">
    <subcellularLocation>
        <location evidence="1">Cell membrane</location>
        <topology evidence="1">Multi-pass membrane protein</topology>
    </subcellularLocation>
</comment>
<name>A0A2S5G7W7_9BACL</name>
<dbReference type="InterPro" id="IPR023090">
    <property type="entry name" value="UPF0702_alpha/beta_dom_sf"/>
</dbReference>
<dbReference type="OrthoDB" id="9778331at2"/>
<keyword evidence="4" id="KW-0812">Transmembrane</keyword>
<keyword evidence="5" id="KW-1133">Transmembrane helix</keyword>
<evidence type="ECO:0000313" key="8">
    <source>
        <dbReference type="EMBL" id="PPA69045.1"/>
    </source>
</evidence>
<evidence type="ECO:0000256" key="5">
    <source>
        <dbReference type="ARBA" id="ARBA00022989"/>
    </source>
</evidence>
<dbReference type="Proteomes" id="UP000239047">
    <property type="component" value="Unassembled WGS sequence"/>
</dbReference>
<keyword evidence="6" id="KW-0472">Membrane</keyword>
<evidence type="ECO:0000259" key="7">
    <source>
        <dbReference type="Pfam" id="PF04239"/>
    </source>
</evidence>
<keyword evidence="3" id="KW-1003">Cell membrane</keyword>
<evidence type="ECO:0000256" key="6">
    <source>
        <dbReference type="ARBA" id="ARBA00023136"/>
    </source>
</evidence>
<evidence type="ECO:0000256" key="4">
    <source>
        <dbReference type="ARBA" id="ARBA00022692"/>
    </source>
</evidence>
<dbReference type="PANTHER" id="PTHR34582">
    <property type="entry name" value="UPF0702 TRANSMEMBRANE PROTEIN YCAP"/>
    <property type="match status" value="1"/>
</dbReference>
<evidence type="ECO:0000256" key="1">
    <source>
        <dbReference type="ARBA" id="ARBA00004651"/>
    </source>
</evidence>
<proteinExistence type="inferred from homology"/>
<evidence type="ECO:0000313" key="9">
    <source>
        <dbReference type="Proteomes" id="UP000239047"/>
    </source>
</evidence>
<dbReference type="Pfam" id="PF04239">
    <property type="entry name" value="DUF421"/>
    <property type="match status" value="1"/>
</dbReference>
<dbReference type="Gene3D" id="3.30.240.20">
    <property type="entry name" value="bsu07140 like domains"/>
    <property type="match status" value="1"/>
</dbReference>
<dbReference type="GO" id="GO:0005886">
    <property type="term" value="C:plasma membrane"/>
    <property type="evidence" value="ECO:0007669"/>
    <property type="project" value="UniProtKB-SubCell"/>
</dbReference>
<dbReference type="PANTHER" id="PTHR34582:SF7">
    <property type="entry name" value="UPF0702 TRANSMEMBRANE PROTEIN YDFS"/>
    <property type="match status" value="1"/>
</dbReference>
<reference evidence="8 9" key="1">
    <citation type="submission" date="2018-02" db="EMBL/GenBank/DDBJ databases">
        <title>Jeotgalibacillus proteolyticum sp. nov. a protease producing bacterium isolated from ocean sediments of Laizhou Bay.</title>
        <authorList>
            <person name="Li Y."/>
        </authorList>
    </citation>
    <scope>NUCLEOTIDE SEQUENCE [LARGE SCALE GENOMIC DNA]</scope>
    <source>
        <strain evidence="8 9">22-7</strain>
    </source>
</reference>
<evidence type="ECO:0000256" key="2">
    <source>
        <dbReference type="ARBA" id="ARBA00006448"/>
    </source>
</evidence>
<sequence>MTLLLETIDIKFPKIRKALDGEPSILVKKGKIMEAELKKSRLTVDQLLSLLRSKDIFSLLMWTMPYLKQMENCL</sequence>